<keyword evidence="3" id="KW-1185">Reference proteome</keyword>
<evidence type="ECO:0000313" key="2">
    <source>
        <dbReference type="EMBL" id="EFX60272.1"/>
    </source>
</evidence>
<evidence type="ECO:0000313" key="3">
    <source>
        <dbReference type="Proteomes" id="UP000000305"/>
    </source>
</evidence>
<feature type="domain" description="Orc1-like AAA ATPase" evidence="1">
    <location>
        <begin position="136"/>
        <end position="304"/>
    </location>
</feature>
<evidence type="ECO:0000259" key="1">
    <source>
        <dbReference type="Pfam" id="PF13191"/>
    </source>
</evidence>
<dbReference type="HOGENOM" id="CLU_766338_0_0_1"/>
<accession>E9I6V8</accession>
<organism evidence="2 3">
    <name type="scientific">Daphnia pulex</name>
    <name type="common">Water flea</name>
    <dbReference type="NCBI Taxonomy" id="6669"/>
    <lineage>
        <taxon>Eukaryota</taxon>
        <taxon>Metazoa</taxon>
        <taxon>Ecdysozoa</taxon>
        <taxon>Arthropoda</taxon>
        <taxon>Crustacea</taxon>
        <taxon>Branchiopoda</taxon>
        <taxon>Diplostraca</taxon>
        <taxon>Cladocera</taxon>
        <taxon>Anomopoda</taxon>
        <taxon>Daphniidae</taxon>
        <taxon>Daphnia</taxon>
    </lineage>
</organism>
<dbReference type="InParanoid" id="E9I6V8"/>
<dbReference type="Proteomes" id="UP000000305">
    <property type="component" value="Unassembled WGS sequence"/>
</dbReference>
<proteinExistence type="predicted"/>
<reference evidence="2 3" key="1">
    <citation type="journal article" date="2011" name="Science">
        <title>The ecoresponsive genome of Daphnia pulex.</title>
        <authorList>
            <person name="Colbourne J.K."/>
            <person name="Pfrender M.E."/>
            <person name="Gilbert D."/>
            <person name="Thomas W.K."/>
            <person name="Tucker A."/>
            <person name="Oakley T.H."/>
            <person name="Tokishita S."/>
            <person name="Aerts A."/>
            <person name="Arnold G.J."/>
            <person name="Basu M.K."/>
            <person name="Bauer D.J."/>
            <person name="Caceres C.E."/>
            <person name="Carmel L."/>
            <person name="Casola C."/>
            <person name="Choi J.H."/>
            <person name="Detter J.C."/>
            <person name="Dong Q."/>
            <person name="Dusheyko S."/>
            <person name="Eads B.D."/>
            <person name="Frohlich T."/>
            <person name="Geiler-Samerotte K.A."/>
            <person name="Gerlach D."/>
            <person name="Hatcher P."/>
            <person name="Jogdeo S."/>
            <person name="Krijgsveld J."/>
            <person name="Kriventseva E.V."/>
            <person name="Kultz D."/>
            <person name="Laforsch C."/>
            <person name="Lindquist E."/>
            <person name="Lopez J."/>
            <person name="Manak J.R."/>
            <person name="Muller J."/>
            <person name="Pangilinan J."/>
            <person name="Patwardhan R.P."/>
            <person name="Pitluck S."/>
            <person name="Pritham E.J."/>
            <person name="Rechtsteiner A."/>
            <person name="Rho M."/>
            <person name="Rogozin I.B."/>
            <person name="Sakarya O."/>
            <person name="Salamov A."/>
            <person name="Schaack S."/>
            <person name="Shapiro H."/>
            <person name="Shiga Y."/>
            <person name="Skalitzky C."/>
            <person name="Smith Z."/>
            <person name="Souvorov A."/>
            <person name="Sung W."/>
            <person name="Tang Z."/>
            <person name="Tsuchiya D."/>
            <person name="Tu H."/>
            <person name="Vos H."/>
            <person name="Wang M."/>
            <person name="Wolf Y.I."/>
            <person name="Yamagata H."/>
            <person name="Yamada T."/>
            <person name="Ye Y."/>
            <person name="Shaw J.R."/>
            <person name="Andrews J."/>
            <person name="Crease T.J."/>
            <person name="Tang H."/>
            <person name="Lucas S.M."/>
            <person name="Robertson H.M."/>
            <person name="Bork P."/>
            <person name="Koonin E.V."/>
            <person name="Zdobnov E.M."/>
            <person name="Grigoriev I.V."/>
            <person name="Lynch M."/>
            <person name="Boore J.L."/>
        </authorList>
    </citation>
    <scope>NUCLEOTIDE SEQUENCE [LARGE SCALE GENOMIC DNA]</scope>
</reference>
<sequence length="362" mass="38676">MALVVRRMALVVRRIVLERRPSCCAARWCVYVMNKRLPAGSLKPPLPVSHGCRRALVCAVWCSVWLAWWSWRRGGSPCVTRSCLRCVVLIDSPPTFRCTGGDAALGASFVLSSVDAANAEFQRYAKIGQDIADDPAIDAILAAVNKVRDGEASATPPFVFVDGSSGVGKTQAAFALRARGQLVHHLLLSKVGDDSQPIYKALRPLSNAFVAQLEKDLDVLRRATDSDPLATATLEVFAAPLASAGFLLALLCGNKEGRRATVLALREAVGSLAADTRRAVVFVLDEVDVKGDNGRLLLARNLLRACGLPVVLMGTNATAASCVAGGSQTRVGDTMWPWAHVFVRLPRVTPRLAASLPSGLEA</sequence>
<dbReference type="Pfam" id="PF13191">
    <property type="entry name" value="AAA_16"/>
    <property type="match status" value="1"/>
</dbReference>
<dbReference type="EMBL" id="GL736734">
    <property type="protein sequence ID" value="EFX60272.1"/>
    <property type="molecule type" value="Genomic_DNA"/>
</dbReference>
<dbReference type="InterPro" id="IPR041664">
    <property type="entry name" value="AAA_16"/>
</dbReference>
<dbReference type="OrthoDB" id="79506at2759"/>
<protein>
    <recommendedName>
        <fullName evidence="1">Orc1-like AAA ATPase domain-containing protein</fullName>
    </recommendedName>
</protein>
<dbReference type="AlphaFoldDB" id="E9I6V8"/>
<feature type="non-terminal residue" evidence="2">
    <location>
        <position position="362"/>
    </location>
</feature>
<dbReference type="eggNOG" id="ENOG502SB6I">
    <property type="taxonomic scope" value="Eukaryota"/>
</dbReference>
<name>E9I6V8_DAPPU</name>
<dbReference type="KEGG" id="dpx:DAPPUDRAFT_124754"/>
<gene>
    <name evidence="2" type="ORF">DAPPUDRAFT_124754</name>
</gene>